<gene>
    <name evidence="1" type="ORF">GS617_15415</name>
</gene>
<dbReference type="Proteomes" id="UP000599383">
    <property type="component" value="Unassembled WGS sequence"/>
</dbReference>
<proteinExistence type="predicted"/>
<evidence type="ECO:0000313" key="1">
    <source>
        <dbReference type="EMBL" id="NOD31659.1"/>
    </source>
</evidence>
<sequence length="66" mass="7387">MDLAAETLAEAKSKEDWSEDNLTPFIEYATAWASNLTLVVTDQEADPAVKFPKLLKYPISIMIVKD</sequence>
<protein>
    <submittedName>
        <fullName evidence="1">Uncharacterized protein</fullName>
    </submittedName>
</protein>
<dbReference type="EMBL" id="WVQY01000006">
    <property type="protein sequence ID" value="NOD31659.1"/>
    <property type="molecule type" value="Genomic_DNA"/>
</dbReference>
<comment type="caution">
    <text evidence="1">The sequence shown here is derived from an EMBL/GenBank/DDBJ whole genome shotgun (WGS) entry which is preliminary data.</text>
</comment>
<evidence type="ECO:0000313" key="2">
    <source>
        <dbReference type="Proteomes" id="UP000599383"/>
    </source>
</evidence>
<organism evidence="1 2">
    <name type="scientific">Ruegeria atlantica</name>
    <dbReference type="NCBI Taxonomy" id="81569"/>
    <lineage>
        <taxon>Bacteria</taxon>
        <taxon>Pseudomonadati</taxon>
        <taxon>Pseudomonadota</taxon>
        <taxon>Alphaproteobacteria</taxon>
        <taxon>Rhodobacterales</taxon>
        <taxon>Roseobacteraceae</taxon>
        <taxon>Ruegeria</taxon>
    </lineage>
</organism>
<name>A0ABX1WEG4_9RHOB</name>
<accession>A0ABX1WEG4</accession>
<reference evidence="1 2" key="1">
    <citation type="submission" date="2019-12" db="EMBL/GenBank/DDBJ databases">
        <title>Ruegeria JWLKs population differentiation of coral mucus and skeleton niches.</title>
        <authorList>
            <person name="Luo D."/>
        </authorList>
    </citation>
    <scope>NUCLEOTIDE SEQUENCE [LARGE SCALE GENOMIC DNA]</scope>
    <source>
        <strain evidence="1 2">HKCCD6238</strain>
    </source>
</reference>
<keyword evidence="2" id="KW-1185">Reference proteome</keyword>